<dbReference type="Gene3D" id="1.10.3480.10">
    <property type="entry name" value="TorD-like"/>
    <property type="match status" value="1"/>
</dbReference>
<dbReference type="Pfam" id="PF02613">
    <property type="entry name" value="Nitrate_red_del"/>
    <property type="match status" value="1"/>
</dbReference>
<feature type="region of interest" description="Disordered" evidence="1">
    <location>
        <begin position="228"/>
        <end position="251"/>
    </location>
</feature>
<accession>A0A1G7EG65</accession>
<proteinExistence type="predicted"/>
<evidence type="ECO:0000256" key="1">
    <source>
        <dbReference type="SAM" id="MobiDB-lite"/>
    </source>
</evidence>
<evidence type="ECO:0000313" key="2">
    <source>
        <dbReference type="EMBL" id="SDE62435.1"/>
    </source>
</evidence>
<protein>
    <submittedName>
        <fullName evidence="2">DMSO reductase family type II enzyme chaperone</fullName>
    </submittedName>
</protein>
<dbReference type="InterPro" id="IPR020945">
    <property type="entry name" value="DMSO/NO3_reduct_chaperone"/>
</dbReference>
<gene>
    <name evidence="2" type="ORF">SAMN04488105_105329</name>
</gene>
<dbReference type="STRING" id="282683.SAMN04488105_105329"/>
<dbReference type="SUPFAM" id="SSF89155">
    <property type="entry name" value="TorD-like"/>
    <property type="match status" value="1"/>
</dbReference>
<dbReference type="InterPro" id="IPR036411">
    <property type="entry name" value="TorD-like_sf"/>
</dbReference>
<name>A0A1G7EG65_9RHOB</name>
<organism evidence="2 3">
    <name type="scientific">Salipiger thiooxidans</name>
    <dbReference type="NCBI Taxonomy" id="282683"/>
    <lineage>
        <taxon>Bacteria</taxon>
        <taxon>Pseudomonadati</taxon>
        <taxon>Pseudomonadota</taxon>
        <taxon>Alphaproteobacteria</taxon>
        <taxon>Rhodobacterales</taxon>
        <taxon>Roseobacteraceae</taxon>
        <taxon>Salipiger</taxon>
    </lineage>
</organism>
<dbReference type="EMBL" id="FNAV01000005">
    <property type="protein sequence ID" value="SDE62435.1"/>
    <property type="molecule type" value="Genomic_DNA"/>
</dbReference>
<dbReference type="Proteomes" id="UP000198994">
    <property type="component" value="Unassembled WGS sequence"/>
</dbReference>
<evidence type="ECO:0000313" key="3">
    <source>
        <dbReference type="Proteomes" id="UP000198994"/>
    </source>
</evidence>
<sequence length="251" mass="27107">MSVAVTSRPPMGDSPGRARAKERIWRLAALAFGHPSKEFFDAVASGQFQEAFSDAWADATGSPWPTMPVSPDFASFEAGYISAFLHGHGGKPVAALLAGDHESILAGLTRPSFMLNVAAFYKHFGLKAATGDEGKTDEPDHLASMLELMAVLCHFEANALAKGHDASGYRRAQRDFLCRYLGPTLEAVAGLLRRDQVKLLDPTIAQLVQDMGDWAEVQINELEVRVGPFRDPDAPKTGSSRAEPAAQNLWG</sequence>
<reference evidence="3" key="1">
    <citation type="submission" date="2016-10" db="EMBL/GenBank/DDBJ databases">
        <authorList>
            <person name="Varghese N."/>
            <person name="Submissions S."/>
        </authorList>
    </citation>
    <scope>NUCLEOTIDE SEQUENCE [LARGE SCALE GENOMIC DNA]</scope>
    <source>
        <strain evidence="3">DSM 10146</strain>
    </source>
</reference>
<dbReference type="AlphaFoldDB" id="A0A1G7EG65"/>
<keyword evidence="3" id="KW-1185">Reference proteome</keyword>